<accession>A0A2T1DJB7</accession>
<protein>
    <recommendedName>
        <fullName evidence="3">Type II toxin-antitoxin system RelE/ParE family toxin</fullName>
    </recommendedName>
</protein>
<dbReference type="RefSeq" id="WP_073070066.1">
    <property type="nucleotide sequence ID" value="NZ_MPPI01000005.1"/>
</dbReference>
<name>A0A2T1DJB7_9CYAN</name>
<dbReference type="STRING" id="1920490.GCA_001895925_02633"/>
<evidence type="ECO:0008006" key="3">
    <source>
        <dbReference type="Google" id="ProtNLM"/>
    </source>
</evidence>
<evidence type="ECO:0000313" key="1">
    <source>
        <dbReference type="EMBL" id="PSB20598.1"/>
    </source>
</evidence>
<reference evidence="1 2" key="1">
    <citation type="submission" date="2018-02" db="EMBL/GenBank/DDBJ databases">
        <authorList>
            <person name="Cohen D.B."/>
            <person name="Kent A.D."/>
        </authorList>
    </citation>
    <scope>NUCLEOTIDE SEQUENCE [LARGE SCALE GENOMIC DNA]</scope>
    <source>
        <strain evidence="1 2">ULC007</strain>
    </source>
</reference>
<dbReference type="EMBL" id="PVWG01000005">
    <property type="protein sequence ID" value="PSB20598.1"/>
    <property type="molecule type" value="Genomic_DNA"/>
</dbReference>
<organism evidence="1 2">
    <name type="scientific">Phormidesmis priestleyi ULC007</name>
    <dbReference type="NCBI Taxonomy" id="1920490"/>
    <lineage>
        <taxon>Bacteria</taxon>
        <taxon>Bacillati</taxon>
        <taxon>Cyanobacteriota</taxon>
        <taxon>Cyanophyceae</taxon>
        <taxon>Leptolyngbyales</taxon>
        <taxon>Leptolyngbyaceae</taxon>
        <taxon>Phormidesmis</taxon>
    </lineage>
</organism>
<reference evidence="1 2" key="2">
    <citation type="submission" date="2018-03" db="EMBL/GenBank/DDBJ databases">
        <title>The ancient ancestry and fast evolution of plastids.</title>
        <authorList>
            <person name="Moore K.R."/>
            <person name="Magnabosco C."/>
            <person name="Momper L."/>
            <person name="Gold D.A."/>
            <person name="Bosak T."/>
            <person name="Fournier G.P."/>
        </authorList>
    </citation>
    <scope>NUCLEOTIDE SEQUENCE [LARGE SCALE GENOMIC DNA]</scope>
    <source>
        <strain evidence="1 2">ULC007</strain>
    </source>
</reference>
<dbReference type="OrthoDB" id="1524817at2"/>
<proteinExistence type="predicted"/>
<keyword evidence="2" id="KW-1185">Reference proteome</keyword>
<dbReference type="AlphaFoldDB" id="A0A2T1DJB7"/>
<gene>
    <name evidence="1" type="ORF">C7B65_06755</name>
</gene>
<sequence>MQFRLEFSPEAEAALFKLQQTDLRKYKKVLKTLGLMEINLRHPGLKTHKYESLSSSDGREVFEAYVENKTPAAFRIFWCYGFEQGTLTILAITPHP</sequence>
<evidence type="ECO:0000313" key="2">
    <source>
        <dbReference type="Proteomes" id="UP000238634"/>
    </source>
</evidence>
<comment type="caution">
    <text evidence="1">The sequence shown here is derived from an EMBL/GenBank/DDBJ whole genome shotgun (WGS) entry which is preliminary data.</text>
</comment>
<dbReference type="Proteomes" id="UP000238634">
    <property type="component" value="Unassembled WGS sequence"/>
</dbReference>